<dbReference type="InterPro" id="IPR006483">
    <property type="entry name" value="CRISPR-assoc_Cas3_HD"/>
</dbReference>
<comment type="similarity">
    <text evidence="1">In the N-terminal section; belongs to the CRISPR-associated nuclease Cas3-HD family.</text>
</comment>
<feature type="domain" description="HD Cas3-type" evidence="11">
    <location>
        <begin position="20"/>
        <end position="224"/>
    </location>
</feature>
<dbReference type="SUPFAM" id="SSF52540">
    <property type="entry name" value="P-loop containing nucleoside triphosphate hydrolases"/>
    <property type="match status" value="1"/>
</dbReference>
<keyword evidence="8" id="KW-0067">ATP-binding</keyword>
<dbReference type="CDD" id="cd09641">
    <property type="entry name" value="Cas3''_I"/>
    <property type="match status" value="1"/>
</dbReference>
<dbReference type="STRING" id="1423790.BN53_08575"/>
<dbReference type="Gene3D" id="3.40.50.300">
    <property type="entry name" value="P-loop containing nucleotide triphosphate hydrolases"/>
    <property type="match status" value="2"/>
</dbReference>
<dbReference type="GO" id="GO:0051607">
    <property type="term" value="P:defense response to virus"/>
    <property type="evidence" value="ECO:0007669"/>
    <property type="project" value="UniProtKB-KW"/>
</dbReference>
<dbReference type="NCBIfam" id="TIGR01596">
    <property type="entry name" value="cas3_HD"/>
    <property type="match status" value="1"/>
</dbReference>
<evidence type="ECO:0000256" key="8">
    <source>
        <dbReference type="ARBA" id="ARBA00022840"/>
    </source>
</evidence>
<dbReference type="InterPro" id="IPR038257">
    <property type="entry name" value="CRISPR-assoc_Cas3_HD_sf"/>
</dbReference>
<keyword evidence="4" id="KW-0479">Metal-binding</keyword>
<evidence type="ECO:0000256" key="2">
    <source>
        <dbReference type="ARBA" id="ARBA00009046"/>
    </source>
</evidence>
<gene>
    <name evidence="12" type="ORF">BN53_08575</name>
</gene>
<feature type="domain" description="Helicase ATP-binding" evidence="10">
    <location>
        <begin position="304"/>
        <end position="509"/>
    </location>
</feature>
<keyword evidence="7" id="KW-0347">Helicase</keyword>
<dbReference type="PATRIC" id="fig|1423790.3.peg.711"/>
<comment type="caution">
    <text evidence="12">The sequence shown here is derived from an EMBL/GenBank/DDBJ whole genome shotgun (WGS) entry which is preliminary data.</text>
</comment>
<dbReference type="InterPro" id="IPR041372">
    <property type="entry name" value="Cas3_C"/>
</dbReference>
<dbReference type="EMBL" id="CAKD01000030">
    <property type="protein sequence ID" value="CCI86101.1"/>
    <property type="molecule type" value="Genomic_DNA"/>
</dbReference>
<dbReference type="InterPro" id="IPR011545">
    <property type="entry name" value="DEAD/DEAH_box_helicase_dom"/>
</dbReference>
<evidence type="ECO:0000256" key="7">
    <source>
        <dbReference type="ARBA" id="ARBA00022806"/>
    </source>
</evidence>
<reference evidence="12 13" key="1">
    <citation type="submission" date="2012-06" db="EMBL/GenBank/DDBJ databases">
        <title>Draft Genome Sequence of Lactobacillus pasteurii CRBIP 24.76T.</title>
        <authorList>
            <person name="Cousin S."/>
            <person name="Bouchier C."/>
            <person name="Loux V."/>
            <person name="Ma L."/>
            <person name="Creno S."/>
            <person name="Bizet C."/>
            <person name="Clermont D."/>
        </authorList>
    </citation>
    <scope>NUCLEOTIDE SEQUENCE [LARGE SCALE GENOMIC DNA]</scope>
    <source>
        <strain evidence="13">CRBIP 24.76T</strain>
    </source>
</reference>
<evidence type="ECO:0000313" key="13">
    <source>
        <dbReference type="Proteomes" id="UP000009311"/>
    </source>
</evidence>
<dbReference type="OrthoDB" id="9810236at2"/>
<protein>
    <submittedName>
        <fullName evidence="12">CRISPR-associated helicase Cas3</fullName>
    </submittedName>
</protein>
<keyword evidence="13" id="KW-1185">Reference proteome</keyword>
<dbReference type="InterPro" id="IPR006474">
    <property type="entry name" value="Helicase_Cas3_CRISPR-ass_core"/>
</dbReference>
<evidence type="ECO:0000256" key="5">
    <source>
        <dbReference type="ARBA" id="ARBA00022741"/>
    </source>
</evidence>
<dbReference type="GO" id="GO:0005524">
    <property type="term" value="F:ATP binding"/>
    <property type="evidence" value="ECO:0007669"/>
    <property type="project" value="UniProtKB-KW"/>
</dbReference>
<dbReference type="PROSITE" id="PS51643">
    <property type="entry name" value="HD_CAS3"/>
    <property type="match status" value="1"/>
</dbReference>
<dbReference type="GO" id="GO:0046872">
    <property type="term" value="F:metal ion binding"/>
    <property type="evidence" value="ECO:0007669"/>
    <property type="project" value="UniProtKB-KW"/>
</dbReference>
<keyword evidence="3" id="KW-0540">Nuclease</keyword>
<dbReference type="GO" id="GO:0003676">
    <property type="term" value="F:nucleic acid binding"/>
    <property type="evidence" value="ECO:0007669"/>
    <property type="project" value="InterPro"/>
</dbReference>
<dbReference type="GO" id="GO:0004386">
    <property type="term" value="F:helicase activity"/>
    <property type="evidence" value="ECO:0007669"/>
    <property type="project" value="UniProtKB-KW"/>
</dbReference>
<dbReference type="GO" id="GO:0004518">
    <property type="term" value="F:nuclease activity"/>
    <property type="evidence" value="ECO:0007669"/>
    <property type="project" value="UniProtKB-KW"/>
</dbReference>
<dbReference type="AlphaFoldDB" id="I7LC19"/>
<dbReference type="SMART" id="SM00490">
    <property type="entry name" value="HELICc"/>
    <property type="match status" value="1"/>
</dbReference>
<evidence type="ECO:0000256" key="4">
    <source>
        <dbReference type="ARBA" id="ARBA00022723"/>
    </source>
</evidence>
<evidence type="ECO:0000256" key="1">
    <source>
        <dbReference type="ARBA" id="ARBA00006847"/>
    </source>
</evidence>
<dbReference type="SMART" id="SM00487">
    <property type="entry name" value="DEXDc"/>
    <property type="match status" value="1"/>
</dbReference>
<dbReference type="Gene3D" id="1.10.3210.30">
    <property type="match status" value="1"/>
</dbReference>
<evidence type="ECO:0000259" key="10">
    <source>
        <dbReference type="PROSITE" id="PS51192"/>
    </source>
</evidence>
<dbReference type="CDD" id="cd17930">
    <property type="entry name" value="DEXHc_cas3"/>
    <property type="match status" value="1"/>
</dbReference>
<dbReference type="InterPro" id="IPR027417">
    <property type="entry name" value="P-loop_NTPase"/>
</dbReference>
<dbReference type="eggNOG" id="COG1203">
    <property type="taxonomic scope" value="Bacteria"/>
</dbReference>
<comment type="similarity">
    <text evidence="2">In the central section; belongs to the CRISPR-associated helicase Cas3 family.</text>
</comment>
<dbReference type="InterPro" id="IPR054712">
    <property type="entry name" value="Cas3-like_dom"/>
</dbReference>
<dbReference type="InterPro" id="IPR001650">
    <property type="entry name" value="Helicase_C-like"/>
</dbReference>
<evidence type="ECO:0000313" key="12">
    <source>
        <dbReference type="EMBL" id="CCI86101.1"/>
    </source>
</evidence>
<evidence type="ECO:0000256" key="3">
    <source>
        <dbReference type="ARBA" id="ARBA00022722"/>
    </source>
</evidence>
<evidence type="ECO:0000256" key="9">
    <source>
        <dbReference type="ARBA" id="ARBA00023118"/>
    </source>
</evidence>
<dbReference type="InterPro" id="IPR014001">
    <property type="entry name" value="Helicase_ATP-bd"/>
</dbReference>
<keyword evidence="6" id="KW-0378">Hydrolase</keyword>
<proteinExistence type="inferred from homology"/>
<dbReference type="Pfam" id="PF18019">
    <property type="entry name" value="Cas3_HD"/>
    <property type="match status" value="1"/>
</dbReference>
<keyword evidence="5" id="KW-0547">Nucleotide-binding</keyword>
<dbReference type="RefSeq" id="WP_009560669.1">
    <property type="nucleotide sequence ID" value="NZ_AYZN01000012.1"/>
</dbReference>
<sequence>MNEFSRQELALWGKKGDKDGEYFWLPLIAHLMDAKNVIGFLYMHWLDDGQRKLIEKNLGPKAANIVQFLGYVHDIGKATPAFQTKQSRWNNPDLDHEIVEHLLKAGFKEINDKLPMAEKSPHNFAGEAILLNYGVEPSFAALLGGHHGTPCSGNRNLKRDIIDHTANYYQRDHDGDIQQMWKKIQQDFFEFGLKECDLTVSEIPAIEQEVAVELEGLLIMADWLASSEYFDEDKNKPMFTLIPLTDEDFVFDRKQLKQRFQRAIKTWFVDGSWIPQRIANIDNYFENIWNFSPRNVQKTMLSKIQSSIDPGIVVIEAPMGIGKTEIALAAAQQIAAVKGKSGVFVGLPTQATSNAMFSRVRDWLDRIGQLQGNSFSINLAHSKAGFNLDFSKLPQAENLDFEEDETSVSVNRWFVGKKSVLSKFNVGTVDNLLQMGLKQRHLFLKHLGFSDKVVIIDEVHSYDAYMSSYLKKVLSWLGAYDVPVILLSTTLPYETREGLVSEYLSGKYSISVKKIASTLDFTKKTEYPLLTFSDGEKIEQVADFKQSTQKKIEVVRLNLDETNLAKDILAKVENGGVAGVVVNTVARAQQLAELIKSLDQDMPVLILHSAFLAPDRAKIEKNLQKLIGKSQEDRPEKLIVIGTQVLEQSLDIDFDVLFTDIAPMDLILQRIGRLHRHKRVRPSGLEKARVFISGIQGFGEYGDANESIYSKYILMKTDYYLPDELIIPADISKLVNLTYSSEIFDQSDLSSDSIEKLEMAKKDEELFIEKEKQKAKNFQIAKPKSKKLIRGWLDLKKPVNDLVGDASVRDIEDSIEVILVKKVNDEFMLLDGENIENVDSAKIASETIRLPRRLTFDIEATISELEKETRSLFADWKTDPWLKKSLVLCLDKHNSTHFNGYKVIYKPELGLVCEKE</sequence>
<name>I7LC19_9LACO</name>
<dbReference type="GO" id="GO:0016787">
    <property type="term" value="F:hydrolase activity"/>
    <property type="evidence" value="ECO:0007669"/>
    <property type="project" value="UniProtKB-KW"/>
</dbReference>
<dbReference type="Proteomes" id="UP000009311">
    <property type="component" value="Unassembled WGS sequence"/>
</dbReference>
<dbReference type="NCBIfam" id="TIGR01587">
    <property type="entry name" value="cas3_core"/>
    <property type="match status" value="1"/>
</dbReference>
<keyword evidence="9" id="KW-0051">Antiviral defense</keyword>
<organism evidence="12 13">
    <name type="scientific">Lactobacillus pasteurii DSM 23907 = CRBIP 24.76</name>
    <dbReference type="NCBI Taxonomy" id="1423790"/>
    <lineage>
        <taxon>Bacteria</taxon>
        <taxon>Bacillati</taxon>
        <taxon>Bacillota</taxon>
        <taxon>Bacilli</taxon>
        <taxon>Lactobacillales</taxon>
        <taxon>Lactobacillaceae</taxon>
        <taxon>Lactobacillus</taxon>
    </lineage>
</organism>
<dbReference type="PROSITE" id="PS51192">
    <property type="entry name" value="HELICASE_ATP_BIND_1"/>
    <property type="match status" value="1"/>
</dbReference>
<dbReference type="Pfam" id="PF18395">
    <property type="entry name" value="Cas3_C"/>
    <property type="match status" value="1"/>
</dbReference>
<dbReference type="Pfam" id="PF00270">
    <property type="entry name" value="DEAD"/>
    <property type="match status" value="1"/>
</dbReference>
<accession>I7LC19</accession>
<evidence type="ECO:0000256" key="6">
    <source>
        <dbReference type="ARBA" id="ARBA00022801"/>
    </source>
</evidence>
<evidence type="ECO:0000259" key="11">
    <source>
        <dbReference type="PROSITE" id="PS51643"/>
    </source>
</evidence>
<dbReference type="Pfam" id="PF22590">
    <property type="entry name" value="Cas3-like_C_2"/>
    <property type="match status" value="1"/>
</dbReference>